<feature type="compositionally biased region" description="Basic and acidic residues" evidence="5">
    <location>
        <begin position="591"/>
        <end position="608"/>
    </location>
</feature>
<gene>
    <name evidence="7" type="primary">Ythdf3</name>
</gene>
<feature type="region of interest" description="Disordered" evidence="5">
    <location>
        <begin position="135"/>
        <end position="158"/>
    </location>
</feature>
<keyword evidence="3" id="KW-0963">Cytoplasm</keyword>
<dbReference type="PROSITE" id="PS50882">
    <property type="entry name" value="YTH"/>
    <property type="match status" value="1"/>
</dbReference>
<keyword evidence="4" id="KW-0694">RNA-binding</keyword>
<feature type="domain" description="YTH" evidence="6">
    <location>
        <begin position="437"/>
        <end position="571"/>
    </location>
</feature>
<dbReference type="PANTHER" id="PTHR12357:SF89">
    <property type="entry name" value="YTH DOMAIN-CONTAINING FAMILY PROTEIN"/>
    <property type="match status" value="1"/>
</dbReference>
<feature type="region of interest" description="Disordered" evidence="5">
    <location>
        <begin position="1"/>
        <end position="36"/>
    </location>
</feature>
<evidence type="ECO:0000259" key="6">
    <source>
        <dbReference type="PROSITE" id="PS50882"/>
    </source>
</evidence>
<dbReference type="AlphaFoldDB" id="A0A6F9DXZ4"/>
<feature type="region of interest" description="Disordered" evidence="5">
    <location>
        <begin position="303"/>
        <end position="382"/>
    </location>
</feature>
<dbReference type="GO" id="GO:1990247">
    <property type="term" value="F:N6-methyladenosine-containing RNA reader activity"/>
    <property type="evidence" value="ECO:0007669"/>
    <property type="project" value="TreeGrafter"/>
</dbReference>
<evidence type="ECO:0000256" key="5">
    <source>
        <dbReference type="SAM" id="MobiDB-lite"/>
    </source>
</evidence>
<dbReference type="GO" id="GO:0010494">
    <property type="term" value="C:cytoplasmic stress granule"/>
    <property type="evidence" value="ECO:0007669"/>
    <property type="project" value="UniProtKB-SubCell"/>
</dbReference>
<evidence type="ECO:0000256" key="2">
    <source>
        <dbReference type="ARBA" id="ARBA00004210"/>
    </source>
</evidence>
<accession>A0A6F9DXZ4</accession>
<reference evidence="7" key="1">
    <citation type="submission" date="2020-04" db="EMBL/GenBank/DDBJ databases">
        <authorList>
            <person name="Neveu A P."/>
        </authorList>
    </citation>
    <scope>NUCLEOTIDE SEQUENCE</scope>
    <source>
        <tissue evidence="7">Whole embryo</tissue>
    </source>
</reference>
<feature type="region of interest" description="Disordered" evidence="5">
    <location>
        <begin position="543"/>
        <end position="564"/>
    </location>
</feature>
<proteinExistence type="evidence at transcript level"/>
<dbReference type="InterPro" id="IPR045168">
    <property type="entry name" value="YTH_prot"/>
</dbReference>
<feature type="region of interest" description="Disordered" evidence="5">
    <location>
        <begin position="591"/>
        <end position="629"/>
    </location>
</feature>
<name>A0A6F9DXZ4_9ASCI</name>
<evidence type="ECO:0000256" key="1">
    <source>
        <dbReference type="ARBA" id="ARBA00004201"/>
    </source>
</evidence>
<comment type="subcellular location">
    <subcellularLocation>
        <location evidence="1">Cytoplasm</location>
        <location evidence="1">P-body</location>
    </subcellularLocation>
    <subcellularLocation>
        <location evidence="2">Cytoplasm</location>
        <location evidence="2">Stress granule</location>
    </subcellularLocation>
</comment>
<protein>
    <submittedName>
        <fullName evidence="7">YTH domain-containing family protein 3</fullName>
    </submittedName>
</protein>
<feature type="compositionally biased region" description="Polar residues" evidence="5">
    <location>
        <begin position="616"/>
        <end position="629"/>
    </location>
</feature>
<dbReference type="Pfam" id="PF04146">
    <property type="entry name" value="YTH"/>
    <property type="match status" value="1"/>
</dbReference>
<evidence type="ECO:0000256" key="3">
    <source>
        <dbReference type="ARBA" id="ARBA00022490"/>
    </source>
</evidence>
<dbReference type="GO" id="GO:0061157">
    <property type="term" value="P:mRNA destabilization"/>
    <property type="evidence" value="ECO:0007669"/>
    <property type="project" value="TreeGrafter"/>
</dbReference>
<sequence length="629" mass="68585">MSNTSLEQQKGGRSSMQNGIDQKSQNTRQDEFDSSYMHHANVNQAYGMPPTTDSYMPSYYGQMAFPYMGGSEWSTGSDSMPYLSGYGGDAQQPRFVPDAVFNHPPAPLGSTPAYYNHQPYNFFPPGSDFSAWASPSATHGTAVPDNSGGSGFGQQSAQTAPYNGDYYQSIMPATPHDYLGGGEALPSGNSNMIGHSAPGTAIPNASGLIQTNDSISKMPVGSSNSLKIVEQGIQNMGLGVSSMHNDQMKQQNVSMSIPVGSAGVTQNVAMAGQVGQAVNSNSAGSPVLPRSNAPKPVSWAAIASKPAKPQPKPKVKSAVGTGLPPPIKHNMDIGTWDNAQPPAVKGPARGPMPGQPPTMPQRWSAPRQGGAPQGSSDGQTMSSNQIHQNIAAGTESPNGSTSKSLSDLDESVNRVLEKLKAENDYNPKRLTLDVRNARFFVIKSYSEDDIHRSIKYNIWCSTEHGNKRLDAAYRAQQGRGPVIFLYSVNGSGHFCGVAEMTSNIDYSKRAGVWSQDKWKGKFQVRWIYAKDVPNNMLRHIRLENNENKPVTNSRDTQEVPAEKGRQVLKIISNYKHTTSIFDDFAHYERREQEEELQRAKRNEQTKNRENHRRGNKNPSSKNEQSEQLS</sequence>
<dbReference type="GO" id="GO:0003729">
    <property type="term" value="F:mRNA binding"/>
    <property type="evidence" value="ECO:0007669"/>
    <property type="project" value="TreeGrafter"/>
</dbReference>
<dbReference type="EMBL" id="LR791974">
    <property type="protein sequence ID" value="CAB3267836.1"/>
    <property type="molecule type" value="mRNA"/>
</dbReference>
<feature type="compositionally biased region" description="Polar residues" evidence="5">
    <location>
        <begin position="1"/>
        <end position="27"/>
    </location>
</feature>
<organism evidence="7">
    <name type="scientific">Phallusia mammillata</name>
    <dbReference type="NCBI Taxonomy" id="59560"/>
    <lineage>
        <taxon>Eukaryota</taxon>
        <taxon>Metazoa</taxon>
        <taxon>Chordata</taxon>
        <taxon>Tunicata</taxon>
        <taxon>Ascidiacea</taxon>
        <taxon>Phlebobranchia</taxon>
        <taxon>Ascidiidae</taxon>
        <taxon>Phallusia</taxon>
    </lineage>
</organism>
<dbReference type="InterPro" id="IPR007275">
    <property type="entry name" value="YTH_domain"/>
</dbReference>
<dbReference type="FunFam" id="3.10.590.10:FF:000001">
    <property type="entry name" value="YTH domain family 1, isoform CRA_a"/>
    <property type="match status" value="1"/>
</dbReference>
<evidence type="ECO:0000313" key="7">
    <source>
        <dbReference type="EMBL" id="CAB3267836.1"/>
    </source>
</evidence>
<feature type="compositionally biased region" description="Polar residues" evidence="5">
    <location>
        <begin position="373"/>
        <end position="382"/>
    </location>
</feature>
<dbReference type="Gene3D" id="3.10.590.10">
    <property type="entry name" value="ph1033 like domains"/>
    <property type="match status" value="1"/>
</dbReference>
<dbReference type="GO" id="GO:0000932">
    <property type="term" value="C:P-body"/>
    <property type="evidence" value="ECO:0007669"/>
    <property type="project" value="UniProtKB-SubCell"/>
</dbReference>
<evidence type="ECO:0000256" key="4">
    <source>
        <dbReference type="ARBA" id="ARBA00022884"/>
    </source>
</evidence>
<feature type="compositionally biased region" description="Basic and acidic residues" evidence="5">
    <location>
        <begin position="555"/>
        <end position="564"/>
    </location>
</feature>
<dbReference type="CDD" id="cd21134">
    <property type="entry name" value="YTH"/>
    <property type="match status" value="1"/>
</dbReference>
<dbReference type="PANTHER" id="PTHR12357">
    <property type="entry name" value="YTH YT521-B HOMOLOGY DOMAIN-CONTAINING"/>
    <property type="match status" value="1"/>
</dbReference>